<dbReference type="InterPro" id="IPR011050">
    <property type="entry name" value="Pectin_lyase_fold/virulence"/>
</dbReference>
<accession>A0A0W8G245</accession>
<dbReference type="SUPFAM" id="SSF51126">
    <property type="entry name" value="Pectin lyase-like"/>
    <property type="match status" value="1"/>
</dbReference>
<reference evidence="2" key="1">
    <citation type="journal article" date="2015" name="Proc. Natl. Acad. Sci. U.S.A.">
        <title>Networks of energetic and metabolic interactions define dynamics in microbial communities.</title>
        <authorList>
            <person name="Embree M."/>
            <person name="Liu J.K."/>
            <person name="Al-Bassam M.M."/>
            <person name="Zengler K."/>
        </authorList>
    </citation>
    <scope>NUCLEOTIDE SEQUENCE</scope>
</reference>
<dbReference type="AlphaFoldDB" id="A0A0W8G245"/>
<dbReference type="InterPro" id="IPR012334">
    <property type="entry name" value="Pectin_lyas_fold"/>
</dbReference>
<dbReference type="InterPro" id="IPR039448">
    <property type="entry name" value="Beta_helix"/>
</dbReference>
<evidence type="ECO:0000259" key="1">
    <source>
        <dbReference type="Pfam" id="PF13229"/>
    </source>
</evidence>
<name>A0A0W8G245_9ZZZZ</name>
<dbReference type="Pfam" id="PF13229">
    <property type="entry name" value="Beta_helix"/>
    <property type="match status" value="1"/>
</dbReference>
<proteinExistence type="predicted"/>
<dbReference type="InterPro" id="IPR006626">
    <property type="entry name" value="PbH1"/>
</dbReference>
<dbReference type="SMART" id="SM00710">
    <property type="entry name" value="PbH1"/>
    <property type="match status" value="5"/>
</dbReference>
<sequence>MMKTIPPPVLALTLVIVLVAVPGSAAASFLSKIGVRTQRCNTAVLSGNLRHVSLSGSDVTGNGSAAAPYRTLYRAAETAQPGDTIVVRQGTYAEPREIRIRVANVAIRSSPGEWAVVDRRSETGEGSGIYFYVGSDGGSLECIEVAGGFYAVSTETKWDWGDPNDRAGASRIRIADAKLHSSQRDVVKIKPNCDDITIEHCEIFDSGVGLTPENCNAEGIDNVNGDRNRVAYNHIHDICSNGVYHKGGATDGVVEYNLVENAGGAGILLGFDTSPEYFDLTANPGYYENIRGVARYNLVRNTGGSGIGFYASRDATAHNNTIVNTAKSYHSPIYFGITFQDWEPYAGRPPNRNPASYRNIVSQSAMLNQPLVSIRQTTELGGLSGLDGPLDTHHTCYWQAGHAAIFADGRTDFQGNFAQWRTHIGGEAGSLLSDPRLDADGRPHNPACTGMGHAATPQGAGVPVRHLLLGGP</sequence>
<organism evidence="2">
    <name type="scientific">hydrocarbon metagenome</name>
    <dbReference type="NCBI Taxonomy" id="938273"/>
    <lineage>
        <taxon>unclassified sequences</taxon>
        <taxon>metagenomes</taxon>
        <taxon>ecological metagenomes</taxon>
    </lineage>
</organism>
<dbReference type="EMBL" id="LNQE01000356">
    <property type="protein sequence ID" value="KUG27165.1"/>
    <property type="molecule type" value="Genomic_DNA"/>
</dbReference>
<dbReference type="Gene3D" id="2.160.20.10">
    <property type="entry name" value="Single-stranded right-handed beta-helix, Pectin lyase-like"/>
    <property type="match status" value="1"/>
</dbReference>
<evidence type="ECO:0000313" key="2">
    <source>
        <dbReference type="EMBL" id="KUG27165.1"/>
    </source>
</evidence>
<comment type="caution">
    <text evidence="2">The sequence shown here is derived from an EMBL/GenBank/DDBJ whole genome shotgun (WGS) entry which is preliminary data.</text>
</comment>
<protein>
    <recommendedName>
        <fullName evidence="1">Right handed beta helix domain-containing protein</fullName>
    </recommendedName>
</protein>
<feature type="domain" description="Right handed beta helix" evidence="1">
    <location>
        <begin position="169"/>
        <end position="269"/>
    </location>
</feature>
<gene>
    <name evidence="2" type="ORF">ASZ90_002975</name>
</gene>